<sequence length="311" mass="34177">MAIACPAVLRAEPLKMRLAHSLPTSHPVHPAMQHFADLARDRSQGELDIALFADGQLGQEVDLLSQVQAGKLDFLKVSASVLERFHPAYKVLNLPFTFRDRSHWLKVTSNEIGSDVLASTTSAGLTGLTFYDAGARSFYGRKPILHPDDLKGMKIRIQPSETMVKLMQLFGAEGIELSWSNVYVALKSGLVDGAENSVVALIVGKHAEVATHYSFDEHTMIPDVLLVGAGRLNSMTAKQREIIREAAALSYRHMNKLWTAFETQTRLQVEAMGVTFVKPDKAPFIAKAAPLADLYAGEEASRTLLRRIAQA</sequence>
<dbReference type="Proteomes" id="UP000515291">
    <property type="component" value="Chromosome"/>
</dbReference>
<dbReference type="Pfam" id="PF03480">
    <property type="entry name" value="DctP"/>
    <property type="match status" value="1"/>
</dbReference>
<dbReference type="GO" id="GO:0055085">
    <property type="term" value="P:transmembrane transport"/>
    <property type="evidence" value="ECO:0007669"/>
    <property type="project" value="InterPro"/>
</dbReference>
<accession>A0A7G6TWV1</accession>
<dbReference type="PANTHER" id="PTHR33376:SF2">
    <property type="entry name" value="DICARBOXYLATE-BINDING PERIPLASMIC PROTEIN"/>
    <property type="match status" value="1"/>
</dbReference>
<name>A0A7G6TWV1_9BRAD</name>
<dbReference type="NCBIfam" id="TIGR00787">
    <property type="entry name" value="dctP"/>
    <property type="match status" value="1"/>
</dbReference>
<evidence type="ECO:0000313" key="3">
    <source>
        <dbReference type="Proteomes" id="UP000515291"/>
    </source>
</evidence>
<organism evidence="2 3">
    <name type="scientific">Tardiphaga robiniae</name>
    <dbReference type="NCBI Taxonomy" id="943830"/>
    <lineage>
        <taxon>Bacteria</taxon>
        <taxon>Pseudomonadati</taxon>
        <taxon>Pseudomonadota</taxon>
        <taxon>Alphaproteobacteria</taxon>
        <taxon>Hyphomicrobiales</taxon>
        <taxon>Nitrobacteraceae</taxon>
        <taxon>Tardiphaga</taxon>
    </lineage>
</organism>
<dbReference type="PIRSF" id="PIRSF006470">
    <property type="entry name" value="DctB"/>
    <property type="match status" value="1"/>
</dbReference>
<dbReference type="GO" id="GO:0030288">
    <property type="term" value="C:outer membrane-bounded periplasmic space"/>
    <property type="evidence" value="ECO:0007669"/>
    <property type="project" value="InterPro"/>
</dbReference>
<dbReference type="CDD" id="cd13671">
    <property type="entry name" value="PBP2_TRAP_SBP_like_3"/>
    <property type="match status" value="1"/>
</dbReference>
<proteinExistence type="predicted"/>
<dbReference type="AlphaFoldDB" id="A0A7G6TWV1"/>
<dbReference type="InterPro" id="IPR004682">
    <property type="entry name" value="TRAP_DctP"/>
</dbReference>
<gene>
    <name evidence="2" type="ORF">HB776_08270</name>
</gene>
<dbReference type="InterPro" id="IPR038404">
    <property type="entry name" value="TRAP_DctP_sf"/>
</dbReference>
<dbReference type="PANTHER" id="PTHR33376">
    <property type="match status" value="1"/>
</dbReference>
<evidence type="ECO:0000313" key="2">
    <source>
        <dbReference type="EMBL" id="QND71233.1"/>
    </source>
</evidence>
<dbReference type="RefSeq" id="WP_184516768.1">
    <property type="nucleotide sequence ID" value="NZ_CP050292.1"/>
</dbReference>
<dbReference type="Gene3D" id="3.40.190.170">
    <property type="entry name" value="Bacterial extracellular solute-binding protein, family 7"/>
    <property type="match status" value="1"/>
</dbReference>
<dbReference type="EMBL" id="CP050292">
    <property type="protein sequence ID" value="QND71233.1"/>
    <property type="molecule type" value="Genomic_DNA"/>
</dbReference>
<reference evidence="3" key="1">
    <citation type="journal article" date="2020" name="Mol. Plant Microbe">
        <title>Rhizobial microsymbionts of the narrowly endemic Oxytropis species growing in Kamchatka are characterized by significant genetic diversity and possess a set of genes that are associated with T3SS and T6SS secretion systems and can affect the development of symbiosis.</title>
        <authorList>
            <person name="Safronova V."/>
            <person name="Guro P."/>
            <person name="Sazanova A."/>
            <person name="Kuznetsova I."/>
            <person name="Belimov A."/>
            <person name="Yakubov V."/>
            <person name="Chirak E."/>
            <person name="Afonin A."/>
            <person name="Gogolev Y."/>
            <person name="Andronov E."/>
            <person name="Tikhonovich I."/>
        </authorList>
    </citation>
    <scope>NUCLEOTIDE SEQUENCE [LARGE SCALE GENOMIC DNA]</scope>
    <source>
        <strain evidence="3">581</strain>
    </source>
</reference>
<dbReference type="NCBIfam" id="NF037995">
    <property type="entry name" value="TRAP_S1"/>
    <property type="match status" value="1"/>
</dbReference>
<dbReference type="GO" id="GO:0030246">
    <property type="term" value="F:carbohydrate binding"/>
    <property type="evidence" value="ECO:0007669"/>
    <property type="project" value="TreeGrafter"/>
</dbReference>
<evidence type="ECO:0000256" key="1">
    <source>
        <dbReference type="ARBA" id="ARBA00022729"/>
    </source>
</evidence>
<keyword evidence="1" id="KW-0732">Signal</keyword>
<dbReference type="KEGG" id="trb:HB776_08270"/>
<protein>
    <submittedName>
        <fullName evidence="2">TRAP transporter substrate-binding protein</fullName>
    </submittedName>
</protein>
<dbReference type="InterPro" id="IPR018389">
    <property type="entry name" value="DctP_fam"/>
</dbReference>